<feature type="compositionally biased region" description="Low complexity" evidence="1">
    <location>
        <begin position="89"/>
        <end position="106"/>
    </location>
</feature>
<dbReference type="Proteomes" id="UP001153050">
    <property type="component" value="Unassembled WGS sequence"/>
</dbReference>
<evidence type="ECO:0000256" key="1">
    <source>
        <dbReference type="SAM" id="MobiDB-lite"/>
    </source>
</evidence>
<organism evidence="2 3">
    <name type="scientific">Mesorhizobium escarrei</name>
    <dbReference type="NCBI Taxonomy" id="666018"/>
    <lineage>
        <taxon>Bacteria</taxon>
        <taxon>Pseudomonadati</taxon>
        <taxon>Pseudomonadota</taxon>
        <taxon>Alphaproteobacteria</taxon>
        <taxon>Hyphomicrobiales</taxon>
        <taxon>Phyllobacteriaceae</taxon>
        <taxon>Mesorhizobium</taxon>
    </lineage>
</organism>
<comment type="caution">
    <text evidence="2">The sequence shown here is derived from an EMBL/GenBank/DDBJ whole genome shotgun (WGS) entry which is preliminary data.</text>
</comment>
<dbReference type="RefSeq" id="WP_254017944.1">
    <property type="nucleotide sequence ID" value="NZ_CAKXZT010000117.1"/>
</dbReference>
<evidence type="ECO:0000313" key="3">
    <source>
        <dbReference type="Proteomes" id="UP001153050"/>
    </source>
</evidence>
<gene>
    <name evidence="2" type="ORF">MES5069_230032</name>
</gene>
<keyword evidence="3" id="KW-1185">Reference proteome</keyword>
<sequence>MNYDEIRRRDWVWTYIEKEQALTLVEWLKGDDWSSTYELDKRLPSVGITWSSSFSTAAARAYEIHGFTELESTNVARRTAEAFMRPSKASSTPITAPADAPAPQDAYGFTPRR</sequence>
<name>A0ABN8JSF9_9HYPH</name>
<proteinExistence type="predicted"/>
<protein>
    <submittedName>
        <fullName evidence="2">Uncharacterized protein</fullName>
    </submittedName>
</protein>
<evidence type="ECO:0000313" key="2">
    <source>
        <dbReference type="EMBL" id="CAH2399614.1"/>
    </source>
</evidence>
<dbReference type="EMBL" id="CAKXZT010000117">
    <property type="protein sequence ID" value="CAH2399614.1"/>
    <property type="molecule type" value="Genomic_DNA"/>
</dbReference>
<reference evidence="2 3" key="1">
    <citation type="submission" date="2022-03" db="EMBL/GenBank/DDBJ databases">
        <authorList>
            <person name="Brunel B."/>
        </authorList>
    </citation>
    <scope>NUCLEOTIDE SEQUENCE [LARGE SCALE GENOMIC DNA]</scope>
    <source>
        <strain evidence="2">STM5069sample</strain>
    </source>
</reference>
<feature type="region of interest" description="Disordered" evidence="1">
    <location>
        <begin position="84"/>
        <end position="113"/>
    </location>
</feature>
<accession>A0ABN8JSF9</accession>